<name>A0A6N6VJM0_9HYPH</name>
<sequence length="320" mass="35247">MRPCAMRSFPLPTAIGWWICLTVAVTDVVLIETLNFSVKADWTLLRSAVLLALLAGFTIWYARRPSTYRLAVCTSAIIYLAIYSIAVVLMSYLFAAADMPLADATFVQADRALGFDWMGWLSWVNDHPGLGMILAYAYQSSMPQVACVLVLLAFTNHHEHLSQFLTLFWLTTVTTITISALLPAIGAYEYFQPARHLYENLAPSGGIAHIDQVLGLRNGTDRIIDLANLNGLVAFPSFHTQLAVITTWAFWRVPVVRYAALGLNGLVIMSTPTQGGHYLVDILAGGSLAVLFILVLQPSVRIALGNSLSLPRPLVRLRDR</sequence>
<keyword evidence="1" id="KW-0472">Membrane</keyword>
<evidence type="ECO:0000313" key="4">
    <source>
        <dbReference type="Proteomes" id="UP000468901"/>
    </source>
</evidence>
<dbReference type="AlphaFoldDB" id="A0A6N6VJM0"/>
<dbReference type="GO" id="GO:0016020">
    <property type="term" value="C:membrane"/>
    <property type="evidence" value="ECO:0007669"/>
    <property type="project" value="UniProtKB-SubCell"/>
</dbReference>
<dbReference type="EMBL" id="WESC01000005">
    <property type="protein sequence ID" value="KAB7740779.1"/>
    <property type="molecule type" value="Genomic_DNA"/>
</dbReference>
<dbReference type="InterPro" id="IPR026841">
    <property type="entry name" value="Aur1/Ipt1"/>
</dbReference>
<organism evidence="3 4">
    <name type="scientific">Parvibaculum sedimenti</name>
    <dbReference type="NCBI Taxonomy" id="2608632"/>
    <lineage>
        <taxon>Bacteria</taxon>
        <taxon>Pseudomonadati</taxon>
        <taxon>Pseudomonadota</taxon>
        <taxon>Alphaproteobacteria</taxon>
        <taxon>Hyphomicrobiales</taxon>
        <taxon>Parvibaculaceae</taxon>
        <taxon>Parvibaculum</taxon>
    </lineage>
</organism>
<feature type="transmembrane region" description="Helical" evidence="1">
    <location>
        <begin position="70"/>
        <end position="95"/>
    </location>
</feature>
<evidence type="ECO:0000256" key="1">
    <source>
        <dbReference type="SAM" id="Phobius"/>
    </source>
</evidence>
<keyword evidence="4" id="KW-1185">Reference proteome</keyword>
<dbReference type="Proteomes" id="UP000468901">
    <property type="component" value="Unassembled WGS sequence"/>
</dbReference>
<dbReference type="Pfam" id="PF14378">
    <property type="entry name" value="PAP2_3"/>
    <property type="match status" value="1"/>
</dbReference>
<protein>
    <recommendedName>
        <fullName evidence="2">Inositolphosphotransferase Aur1/Ipt1 domain-containing protein</fullName>
    </recommendedName>
</protein>
<feature type="domain" description="Inositolphosphotransferase Aur1/Ipt1" evidence="2">
    <location>
        <begin position="106"/>
        <end position="294"/>
    </location>
</feature>
<proteinExistence type="predicted"/>
<evidence type="ECO:0000259" key="2">
    <source>
        <dbReference type="Pfam" id="PF14378"/>
    </source>
</evidence>
<comment type="caution">
    <text evidence="3">The sequence shown here is derived from an EMBL/GenBank/DDBJ whole genome shotgun (WGS) entry which is preliminary data.</text>
</comment>
<feature type="transmembrane region" description="Helical" evidence="1">
    <location>
        <begin position="278"/>
        <end position="296"/>
    </location>
</feature>
<reference evidence="3 4" key="1">
    <citation type="submission" date="2019-09" db="EMBL/GenBank/DDBJ databases">
        <title>Parvibaculum sedimenti sp. nov., isolated from sediment.</title>
        <authorList>
            <person name="Wang Y."/>
        </authorList>
    </citation>
    <scope>NUCLEOTIDE SEQUENCE [LARGE SCALE GENOMIC DNA]</scope>
    <source>
        <strain evidence="3 4">HXT-9</strain>
    </source>
</reference>
<evidence type="ECO:0000313" key="3">
    <source>
        <dbReference type="EMBL" id="KAB7740779.1"/>
    </source>
</evidence>
<feature type="transmembrane region" description="Helical" evidence="1">
    <location>
        <begin position="167"/>
        <end position="188"/>
    </location>
</feature>
<feature type="transmembrane region" description="Helical" evidence="1">
    <location>
        <begin position="12"/>
        <end position="31"/>
    </location>
</feature>
<gene>
    <name evidence="3" type="ORF">F2P47_06955</name>
</gene>
<accession>A0A6N6VJM0</accession>
<keyword evidence="1" id="KW-0812">Transmembrane</keyword>
<feature type="transmembrane region" description="Helical" evidence="1">
    <location>
        <begin position="43"/>
        <end position="63"/>
    </location>
</feature>
<feature type="transmembrane region" description="Helical" evidence="1">
    <location>
        <begin position="133"/>
        <end position="155"/>
    </location>
</feature>
<keyword evidence="1" id="KW-1133">Transmembrane helix</keyword>